<feature type="domain" description="RING-type" evidence="5">
    <location>
        <begin position="36"/>
        <end position="82"/>
    </location>
</feature>
<reference evidence="8" key="3">
    <citation type="submission" date="2025-04" db="UniProtKB">
        <authorList>
            <consortium name="RefSeq"/>
        </authorList>
    </citation>
    <scope>IDENTIFICATION</scope>
    <source>
        <strain evidence="8">CBS 304.34</strain>
    </source>
</reference>
<evidence type="ECO:0000256" key="3">
    <source>
        <dbReference type="ARBA" id="ARBA00022833"/>
    </source>
</evidence>
<dbReference type="AlphaFoldDB" id="A0A6A6YRT0"/>
<reference evidence="8" key="2">
    <citation type="submission" date="2020-04" db="EMBL/GenBank/DDBJ databases">
        <authorList>
            <consortium name="NCBI Genome Project"/>
        </authorList>
    </citation>
    <scope>NUCLEOTIDE SEQUENCE</scope>
    <source>
        <strain evidence="8">CBS 304.34</strain>
    </source>
</reference>
<dbReference type="GO" id="GO:0008270">
    <property type="term" value="F:zinc ion binding"/>
    <property type="evidence" value="ECO:0007669"/>
    <property type="project" value="UniProtKB-KW"/>
</dbReference>
<evidence type="ECO:0000256" key="4">
    <source>
        <dbReference type="PROSITE-ProRule" id="PRU00175"/>
    </source>
</evidence>
<accession>A0A6A6YRT0</accession>
<keyword evidence="1" id="KW-0479">Metal-binding</keyword>
<dbReference type="Pfam" id="PF00097">
    <property type="entry name" value="zf-C3HC4"/>
    <property type="match status" value="1"/>
</dbReference>
<name>A0A6A6YRT0_9PEZI</name>
<dbReference type="EMBL" id="MU003698">
    <property type="protein sequence ID" value="KAF2811646.1"/>
    <property type="molecule type" value="Genomic_DNA"/>
</dbReference>
<evidence type="ECO:0000313" key="8">
    <source>
        <dbReference type="RefSeq" id="XP_033578610.1"/>
    </source>
</evidence>
<sequence>MFNPFKNPTPTRNEFTTNFNRYATFHLSGTPDSPDCVICTCPCGPKRPRMRLRDCQHDFCSLCFEKWLNSGQRAADKCVMCRKVLFVPDDETDSSSSEAYDSDDSLNALIDRMVLA</sequence>
<organism evidence="6">
    <name type="scientific">Mytilinidion resinicola</name>
    <dbReference type="NCBI Taxonomy" id="574789"/>
    <lineage>
        <taxon>Eukaryota</taxon>
        <taxon>Fungi</taxon>
        <taxon>Dikarya</taxon>
        <taxon>Ascomycota</taxon>
        <taxon>Pezizomycotina</taxon>
        <taxon>Dothideomycetes</taxon>
        <taxon>Pleosporomycetidae</taxon>
        <taxon>Mytilinidiales</taxon>
        <taxon>Mytilinidiaceae</taxon>
        <taxon>Mytilinidion</taxon>
    </lineage>
</organism>
<dbReference type="Proteomes" id="UP000504636">
    <property type="component" value="Unplaced"/>
</dbReference>
<evidence type="ECO:0000313" key="6">
    <source>
        <dbReference type="EMBL" id="KAF2811646.1"/>
    </source>
</evidence>
<dbReference type="PROSITE" id="PS50089">
    <property type="entry name" value="ZF_RING_2"/>
    <property type="match status" value="1"/>
</dbReference>
<gene>
    <name evidence="6 8" type="ORF">BDZ99DRAFT_518899</name>
</gene>
<evidence type="ECO:0000256" key="1">
    <source>
        <dbReference type="ARBA" id="ARBA00022723"/>
    </source>
</evidence>
<dbReference type="SUPFAM" id="SSF57850">
    <property type="entry name" value="RING/U-box"/>
    <property type="match status" value="1"/>
</dbReference>
<evidence type="ECO:0000256" key="2">
    <source>
        <dbReference type="ARBA" id="ARBA00022771"/>
    </source>
</evidence>
<proteinExistence type="predicted"/>
<dbReference type="OrthoDB" id="3801154at2759"/>
<evidence type="ECO:0000313" key="7">
    <source>
        <dbReference type="Proteomes" id="UP000504636"/>
    </source>
</evidence>
<keyword evidence="7" id="KW-1185">Reference proteome</keyword>
<dbReference type="InterPro" id="IPR013083">
    <property type="entry name" value="Znf_RING/FYVE/PHD"/>
</dbReference>
<dbReference type="InterPro" id="IPR018957">
    <property type="entry name" value="Znf_C3HC4_RING-type"/>
</dbReference>
<dbReference type="InterPro" id="IPR001841">
    <property type="entry name" value="Znf_RING"/>
</dbReference>
<keyword evidence="3" id="KW-0862">Zinc</keyword>
<evidence type="ECO:0000259" key="5">
    <source>
        <dbReference type="PROSITE" id="PS50089"/>
    </source>
</evidence>
<dbReference type="Gene3D" id="3.30.40.10">
    <property type="entry name" value="Zinc/RING finger domain, C3HC4 (zinc finger)"/>
    <property type="match status" value="1"/>
</dbReference>
<dbReference type="GeneID" id="54466246"/>
<dbReference type="RefSeq" id="XP_033578610.1">
    <property type="nucleotide sequence ID" value="XM_033725353.1"/>
</dbReference>
<keyword evidence="2 4" id="KW-0863">Zinc-finger</keyword>
<protein>
    <recommendedName>
        <fullName evidence="5">RING-type domain-containing protein</fullName>
    </recommendedName>
</protein>
<reference evidence="6 8" key="1">
    <citation type="journal article" date="2020" name="Stud. Mycol.">
        <title>101 Dothideomycetes genomes: a test case for predicting lifestyles and emergence of pathogens.</title>
        <authorList>
            <person name="Haridas S."/>
            <person name="Albert R."/>
            <person name="Binder M."/>
            <person name="Bloem J."/>
            <person name="Labutti K."/>
            <person name="Salamov A."/>
            <person name="Andreopoulos B."/>
            <person name="Baker S."/>
            <person name="Barry K."/>
            <person name="Bills G."/>
            <person name="Bluhm B."/>
            <person name="Cannon C."/>
            <person name="Castanera R."/>
            <person name="Culley D."/>
            <person name="Daum C."/>
            <person name="Ezra D."/>
            <person name="Gonzalez J."/>
            <person name="Henrissat B."/>
            <person name="Kuo A."/>
            <person name="Liang C."/>
            <person name="Lipzen A."/>
            <person name="Lutzoni F."/>
            <person name="Magnuson J."/>
            <person name="Mondo S."/>
            <person name="Nolan M."/>
            <person name="Ohm R."/>
            <person name="Pangilinan J."/>
            <person name="Park H.-J."/>
            <person name="Ramirez L."/>
            <person name="Alfaro M."/>
            <person name="Sun H."/>
            <person name="Tritt A."/>
            <person name="Yoshinaga Y."/>
            <person name="Zwiers L.-H."/>
            <person name="Turgeon B."/>
            <person name="Goodwin S."/>
            <person name="Spatafora J."/>
            <person name="Crous P."/>
            <person name="Grigoriev I."/>
        </authorList>
    </citation>
    <scope>NUCLEOTIDE SEQUENCE</scope>
    <source>
        <strain evidence="6 8">CBS 304.34</strain>
    </source>
</reference>